<feature type="domain" description="SnoaL-like" evidence="1">
    <location>
        <begin position="29"/>
        <end position="127"/>
    </location>
</feature>
<evidence type="ECO:0000259" key="1">
    <source>
        <dbReference type="Pfam" id="PF12680"/>
    </source>
</evidence>
<proteinExistence type="predicted"/>
<name>A0A4R1F943_9GAMM</name>
<gene>
    <name evidence="2" type="ORF">EV695_1111</name>
</gene>
<dbReference type="SUPFAM" id="SSF54427">
    <property type="entry name" value="NTF2-like"/>
    <property type="match status" value="1"/>
</dbReference>
<dbReference type="Proteomes" id="UP000294887">
    <property type="component" value="Unassembled WGS sequence"/>
</dbReference>
<accession>A0A4R1F943</accession>
<dbReference type="InterPro" id="IPR032710">
    <property type="entry name" value="NTF2-like_dom_sf"/>
</dbReference>
<reference evidence="2 3" key="1">
    <citation type="submission" date="2019-03" db="EMBL/GenBank/DDBJ databases">
        <title>Genomic Encyclopedia of Type Strains, Phase IV (KMG-IV): sequencing the most valuable type-strain genomes for metagenomic binning, comparative biology and taxonomic classification.</title>
        <authorList>
            <person name="Goeker M."/>
        </authorList>
    </citation>
    <scope>NUCLEOTIDE SEQUENCE [LARGE SCALE GENOMIC DNA]</scope>
    <source>
        <strain evidence="2 3">DSM 24830</strain>
    </source>
</reference>
<dbReference type="RefSeq" id="WP_131904888.1">
    <property type="nucleotide sequence ID" value="NZ_BAAAFU010000008.1"/>
</dbReference>
<sequence>MNQQANQTINIENSAIDNNEKSREKTFMRFFTELTAENLIQINEIFAPDAHFKDPFNDVYGIDAIKTVFTHMFDTTERPKFRINHYASNQQILFIQWQFSFGKNKTMWAIDGSSMVTFDNNDQVKEHIDYWDPAEQIYSKVGLLRPLMNFLKSRLTASNDYSK</sequence>
<dbReference type="Pfam" id="PF12680">
    <property type="entry name" value="SnoaL_2"/>
    <property type="match status" value="1"/>
</dbReference>
<organism evidence="2 3">
    <name type="scientific">Cocleimonas flava</name>
    <dbReference type="NCBI Taxonomy" id="634765"/>
    <lineage>
        <taxon>Bacteria</taxon>
        <taxon>Pseudomonadati</taxon>
        <taxon>Pseudomonadota</taxon>
        <taxon>Gammaproteobacteria</taxon>
        <taxon>Thiotrichales</taxon>
        <taxon>Thiotrichaceae</taxon>
        <taxon>Cocleimonas</taxon>
    </lineage>
</organism>
<dbReference type="OrthoDB" id="1115105at2"/>
<keyword evidence="3" id="KW-1185">Reference proteome</keyword>
<evidence type="ECO:0000313" key="3">
    <source>
        <dbReference type="Proteomes" id="UP000294887"/>
    </source>
</evidence>
<dbReference type="Gene3D" id="3.10.450.50">
    <property type="match status" value="1"/>
</dbReference>
<protein>
    <submittedName>
        <fullName evidence="2">Steroid delta-isomerase</fullName>
    </submittedName>
</protein>
<evidence type="ECO:0000313" key="2">
    <source>
        <dbReference type="EMBL" id="TCJ89249.1"/>
    </source>
</evidence>
<dbReference type="AlphaFoldDB" id="A0A4R1F943"/>
<dbReference type="GO" id="GO:0016853">
    <property type="term" value="F:isomerase activity"/>
    <property type="evidence" value="ECO:0007669"/>
    <property type="project" value="UniProtKB-KW"/>
</dbReference>
<comment type="caution">
    <text evidence="2">The sequence shown here is derived from an EMBL/GenBank/DDBJ whole genome shotgun (WGS) entry which is preliminary data.</text>
</comment>
<dbReference type="InterPro" id="IPR037401">
    <property type="entry name" value="SnoaL-like"/>
</dbReference>
<dbReference type="EMBL" id="SMFQ01000002">
    <property type="protein sequence ID" value="TCJ89249.1"/>
    <property type="molecule type" value="Genomic_DNA"/>
</dbReference>
<keyword evidence="2" id="KW-0413">Isomerase</keyword>